<dbReference type="Pfam" id="PF13287">
    <property type="entry name" value="Fn3_assoc"/>
    <property type="match status" value="1"/>
</dbReference>
<feature type="domain" description="Copper amine oxidase-like N-terminal" evidence="3">
    <location>
        <begin position="349"/>
        <end position="458"/>
    </location>
</feature>
<dbReference type="Gene3D" id="3.30.457.10">
    <property type="entry name" value="Copper amine oxidase-like, N-terminal domain"/>
    <property type="match status" value="1"/>
</dbReference>
<dbReference type="Pfam" id="PF07833">
    <property type="entry name" value="Cu_amine_oxidN1"/>
    <property type="match status" value="1"/>
</dbReference>
<dbReference type="InterPro" id="IPR012854">
    <property type="entry name" value="Cu_amine_oxidase-like_N"/>
</dbReference>
<dbReference type="InterPro" id="IPR036374">
    <property type="entry name" value="OxRdtase_Mopterin-bd_sf"/>
</dbReference>
<reference evidence="4 5" key="1">
    <citation type="submission" date="2012-01" db="EMBL/GenBank/DDBJ databases">
        <title>Complete sequence of Desulfotomaculum gibsoniae DSM 7213.</title>
        <authorList>
            <consortium name="US DOE Joint Genome Institute"/>
            <person name="Lucas S."/>
            <person name="Han J."/>
            <person name="Lapidus A."/>
            <person name="Cheng J.-F."/>
            <person name="Goodwin L."/>
            <person name="Pitluck S."/>
            <person name="Peters L."/>
            <person name="Ovchinnikova G."/>
            <person name="Teshima H."/>
            <person name="Detter J.C."/>
            <person name="Han C."/>
            <person name="Tapia R."/>
            <person name="Land M."/>
            <person name="Hauser L."/>
            <person name="Kyrpides N."/>
            <person name="Ivanova N."/>
            <person name="Pagani I."/>
            <person name="Parshina S."/>
            <person name="Plugge C."/>
            <person name="Muyzer G."/>
            <person name="Kuever J."/>
            <person name="Ivanova A."/>
            <person name="Nazina T."/>
            <person name="Klenk H.-P."/>
            <person name="Brambilla E."/>
            <person name="Spring S."/>
            <person name="Stams A.F."/>
            <person name="Woyke T."/>
        </authorList>
    </citation>
    <scope>NUCLEOTIDE SEQUENCE [LARGE SCALE GENOMIC DNA]</scope>
    <source>
        <strain evidence="4 5">DSM 7213</strain>
    </source>
</reference>
<dbReference type="STRING" id="767817.Desgi_0299"/>
<protein>
    <submittedName>
        <fullName evidence="4">Sulfite oxidase-like oxidoreductase</fullName>
    </submittedName>
</protein>
<sequence length="460" mass="49595">MQIVKTRWLHRFFMMVLAVMLFSLSSPAATTAAPDSLEIAGDGVTTPATFTLDQLAAMPQHQYVYSAINTWPTKKWYVGKGVELGYLLAEVGLKEEANLIRFTSNDGYTVTLTVKELLKDKRYLFPNFKAGNDNDGHTPGSPAGAVEVEAIISLIGAEGSDNPKYMNDMNSPMLMLGQRAVTEQTGNLFVKYLTKIEVLTAEPGKWDNPQANPGSGSVPAGTMVTLSNAHSDDDKIYYTTDDSTPTLESPIYNWIAKRWWPARADVLGTINHPIGPINKNTTIKAITIGPGKLDSDVVTFNYHVAGTEPAEGDGTPRDDQKPADNEDKIPGKPSLKVIKLTIGGMEAVADGGTYTLDAAPYVDSRAGRTLVPVRFVSEALGAGVDWDPDTGRVTIIDGDKEIILTLGSGKVQINGVEQTIDCAPSTAPPGRTFIPLRFVSETLGALVDYEAETNGVTITR</sequence>
<feature type="compositionally biased region" description="Basic and acidic residues" evidence="1">
    <location>
        <begin position="314"/>
        <end position="330"/>
    </location>
</feature>
<dbReference type="EMBL" id="CP003273">
    <property type="protein sequence ID" value="AGK99884.1"/>
    <property type="molecule type" value="Genomic_DNA"/>
</dbReference>
<feature type="region of interest" description="Disordered" evidence="1">
    <location>
        <begin position="306"/>
        <end position="331"/>
    </location>
</feature>
<evidence type="ECO:0000256" key="1">
    <source>
        <dbReference type="SAM" id="MobiDB-lite"/>
    </source>
</evidence>
<dbReference type="eggNOG" id="COG2041">
    <property type="taxonomic scope" value="Bacteria"/>
</dbReference>
<evidence type="ECO:0000313" key="4">
    <source>
        <dbReference type="EMBL" id="AGK99884.1"/>
    </source>
</evidence>
<dbReference type="KEGG" id="dgi:Desgi_0299"/>
<accession>R4KH67</accession>
<dbReference type="SUPFAM" id="SSF56524">
    <property type="entry name" value="Oxidoreductase molybdopterin-binding domain"/>
    <property type="match status" value="1"/>
</dbReference>
<evidence type="ECO:0000256" key="2">
    <source>
        <dbReference type="SAM" id="SignalP"/>
    </source>
</evidence>
<keyword evidence="2" id="KW-0732">Signal</keyword>
<dbReference type="AlphaFoldDB" id="R4KH67"/>
<dbReference type="InterPro" id="IPR026876">
    <property type="entry name" value="Fn3_assoc_repeat"/>
</dbReference>
<dbReference type="OrthoDB" id="1803381at2"/>
<name>R4KH67_9FIRM</name>
<dbReference type="SUPFAM" id="SSF55383">
    <property type="entry name" value="Copper amine oxidase, domain N"/>
    <property type="match status" value="1"/>
</dbReference>
<dbReference type="RefSeq" id="WP_006522928.1">
    <property type="nucleotide sequence ID" value="NC_021184.1"/>
</dbReference>
<dbReference type="HOGENOM" id="CLU_594129_0_0_9"/>
<dbReference type="InterPro" id="IPR036582">
    <property type="entry name" value="Mao_N_sf"/>
</dbReference>
<feature type="signal peptide" evidence="2">
    <location>
        <begin position="1"/>
        <end position="28"/>
    </location>
</feature>
<proteinExistence type="predicted"/>
<dbReference type="Proteomes" id="UP000013520">
    <property type="component" value="Chromosome"/>
</dbReference>
<organism evidence="4 5">
    <name type="scientific">Desulfoscipio gibsoniae DSM 7213</name>
    <dbReference type="NCBI Taxonomy" id="767817"/>
    <lineage>
        <taxon>Bacteria</taxon>
        <taxon>Bacillati</taxon>
        <taxon>Bacillota</taxon>
        <taxon>Clostridia</taxon>
        <taxon>Eubacteriales</taxon>
        <taxon>Desulfallaceae</taxon>
        <taxon>Desulfoscipio</taxon>
    </lineage>
</organism>
<evidence type="ECO:0000259" key="3">
    <source>
        <dbReference type="Pfam" id="PF07833"/>
    </source>
</evidence>
<keyword evidence="5" id="KW-1185">Reference proteome</keyword>
<feature type="chain" id="PRO_5004367628" evidence="2">
    <location>
        <begin position="29"/>
        <end position="460"/>
    </location>
</feature>
<evidence type="ECO:0000313" key="5">
    <source>
        <dbReference type="Proteomes" id="UP000013520"/>
    </source>
</evidence>
<dbReference type="Gene3D" id="3.90.420.10">
    <property type="entry name" value="Oxidoreductase, molybdopterin-binding domain"/>
    <property type="match status" value="1"/>
</dbReference>
<gene>
    <name evidence="4" type="ORF">Desgi_0299</name>
</gene>